<dbReference type="Proteomes" id="UP000818029">
    <property type="component" value="Chromosome A09"/>
</dbReference>
<dbReference type="PaxDb" id="3635-A0A1U8I056"/>
<dbReference type="InterPro" id="IPR021410">
    <property type="entry name" value="FAF"/>
</dbReference>
<comment type="similarity">
    <text evidence="1">Belongs to the fantastic four family.</text>
</comment>
<dbReference type="PANTHER" id="PTHR33155:SF9">
    <property type="entry name" value="FANTASTIC FOUR-LIKE PROTEIN (DUF3049)"/>
    <property type="match status" value="1"/>
</dbReference>
<feature type="compositionally biased region" description="Basic and acidic residues" evidence="2">
    <location>
        <begin position="116"/>
        <end position="126"/>
    </location>
</feature>
<evidence type="ECO:0000259" key="3">
    <source>
        <dbReference type="Pfam" id="PF11250"/>
    </source>
</evidence>
<proteinExistence type="inferred from homology"/>
<dbReference type="InterPro" id="IPR046431">
    <property type="entry name" value="FAF_dom"/>
</dbReference>
<evidence type="ECO:0000256" key="1">
    <source>
        <dbReference type="ARBA" id="ARBA00008690"/>
    </source>
</evidence>
<keyword evidence="4" id="KW-1185">Reference proteome</keyword>
<dbReference type="OrthoDB" id="676808at2759"/>
<evidence type="ECO:0000313" key="4">
    <source>
        <dbReference type="Proteomes" id="UP000818029"/>
    </source>
</evidence>
<dbReference type="AlphaFoldDB" id="A0A1U8I056"/>
<dbReference type="GeneID" id="107889177"/>
<organism evidence="4 5">
    <name type="scientific">Gossypium hirsutum</name>
    <name type="common">Upland cotton</name>
    <name type="synonym">Gossypium mexicanum</name>
    <dbReference type="NCBI Taxonomy" id="3635"/>
    <lineage>
        <taxon>Eukaryota</taxon>
        <taxon>Viridiplantae</taxon>
        <taxon>Streptophyta</taxon>
        <taxon>Embryophyta</taxon>
        <taxon>Tracheophyta</taxon>
        <taxon>Spermatophyta</taxon>
        <taxon>Magnoliopsida</taxon>
        <taxon>eudicotyledons</taxon>
        <taxon>Gunneridae</taxon>
        <taxon>Pentapetalae</taxon>
        <taxon>rosids</taxon>
        <taxon>malvids</taxon>
        <taxon>Malvales</taxon>
        <taxon>Malvaceae</taxon>
        <taxon>Malvoideae</taxon>
        <taxon>Gossypium</taxon>
    </lineage>
</organism>
<sequence>MAACRSLQHIFEHTLQPESPTLLGTLSSCKQIMPAAAAIRPTEQSSVAEIFGELHFKENSELPFPSAILKHSREGENTRSSSTPKTMGHKKSYSLNTESLQLCTEGMDLESCGEMKQERQSSKGEIDTGSSIIDKRQGELRMIRSRRSKSIGDFPPPIPSIGNCGKPWVSFKSYRQDGRFVLKQVRIPTQEMLHACREDGRLKLQFMQQSDEYMQQQGFEEEGLLINDVIGEAKEQCQAS</sequence>
<gene>
    <name evidence="5" type="primary">LOC107889177</name>
</gene>
<evidence type="ECO:0000256" key="2">
    <source>
        <dbReference type="SAM" id="MobiDB-lite"/>
    </source>
</evidence>
<dbReference type="STRING" id="3635.A0A1U8I056"/>
<dbReference type="Pfam" id="PF11250">
    <property type="entry name" value="FAF"/>
    <property type="match status" value="1"/>
</dbReference>
<feature type="domain" description="FAF" evidence="3">
    <location>
        <begin position="153"/>
        <end position="206"/>
    </location>
</feature>
<name>A0A1U8I056_GOSHI</name>
<feature type="region of interest" description="Disordered" evidence="2">
    <location>
        <begin position="116"/>
        <end position="137"/>
    </location>
</feature>
<accession>A0A1U8I056</accession>
<dbReference type="PROSITE" id="PS51257">
    <property type="entry name" value="PROKAR_LIPOPROTEIN"/>
    <property type="match status" value="1"/>
</dbReference>
<evidence type="ECO:0000313" key="5">
    <source>
        <dbReference type="RefSeq" id="XP_016669024.1"/>
    </source>
</evidence>
<dbReference type="KEGG" id="ghi:107889177"/>
<protein>
    <recommendedName>
        <fullName evidence="3">FAF domain-containing protein</fullName>
    </recommendedName>
</protein>
<reference evidence="4" key="1">
    <citation type="journal article" date="2020" name="Nat. Genet.">
        <title>Genomic diversifications of five Gossypium allopolyploid species and their impact on cotton improvement.</title>
        <authorList>
            <person name="Chen Z.J."/>
            <person name="Sreedasyam A."/>
            <person name="Ando A."/>
            <person name="Song Q."/>
            <person name="De Santiago L.M."/>
            <person name="Hulse-Kemp A.M."/>
            <person name="Ding M."/>
            <person name="Ye W."/>
            <person name="Kirkbride R.C."/>
            <person name="Jenkins J."/>
            <person name="Plott C."/>
            <person name="Lovell J."/>
            <person name="Lin Y.M."/>
            <person name="Vaughn R."/>
            <person name="Liu B."/>
            <person name="Simpson S."/>
            <person name="Scheffler B.E."/>
            <person name="Wen L."/>
            <person name="Saski C.A."/>
            <person name="Grover C.E."/>
            <person name="Hu G."/>
            <person name="Conover J.L."/>
            <person name="Carlson J.W."/>
            <person name="Shu S."/>
            <person name="Boston L.B."/>
            <person name="Williams M."/>
            <person name="Peterson D.G."/>
            <person name="McGee K."/>
            <person name="Jones D.C."/>
            <person name="Wendel J.F."/>
            <person name="Stelly D.M."/>
            <person name="Grimwood J."/>
            <person name="Schmutz J."/>
        </authorList>
    </citation>
    <scope>NUCLEOTIDE SEQUENCE [LARGE SCALE GENOMIC DNA]</scope>
    <source>
        <strain evidence="4">cv. TM-1</strain>
    </source>
</reference>
<dbReference type="RefSeq" id="XP_016669024.1">
    <property type="nucleotide sequence ID" value="XM_016813535.2"/>
</dbReference>
<dbReference type="PANTHER" id="PTHR33155">
    <property type="entry name" value="FANTASTIC FOUR-LIKE PROTEIN (DUF3049)"/>
    <property type="match status" value="1"/>
</dbReference>
<feature type="region of interest" description="Disordered" evidence="2">
    <location>
        <begin position="71"/>
        <end position="91"/>
    </location>
</feature>
<reference evidence="5" key="2">
    <citation type="submission" date="2025-08" db="UniProtKB">
        <authorList>
            <consortium name="RefSeq"/>
        </authorList>
    </citation>
    <scope>IDENTIFICATION</scope>
</reference>